<protein>
    <submittedName>
        <fullName evidence="2">HET-domain-containing protein</fullName>
    </submittedName>
</protein>
<dbReference type="InterPro" id="IPR019734">
    <property type="entry name" value="TPR_rpt"/>
</dbReference>
<dbReference type="RefSeq" id="XP_018069731.1">
    <property type="nucleotide sequence ID" value="XM_018215218.1"/>
</dbReference>
<dbReference type="PRINTS" id="PR00381">
    <property type="entry name" value="KINESINLIGHT"/>
</dbReference>
<organism evidence="2 3">
    <name type="scientific">Mollisia scopiformis</name>
    <name type="common">Conifer needle endophyte fungus</name>
    <name type="synonym">Phialocephala scopiformis</name>
    <dbReference type="NCBI Taxonomy" id="149040"/>
    <lineage>
        <taxon>Eukaryota</taxon>
        <taxon>Fungi</taxon>
        <taxon>Dikarya</taxon>
        <taxon>Ascomycota</taxon>
        <taxon>Pezizomycotina</taxon>
        <taxon>Leotiomycetes</taxon>
        <taxon>Helotiales</taxon>
        <taxon>Mollisiaceae</taxon>
        <taxon>Mollisia</taxon>
    </lineage>
</organism>
<feature type="domain" description="Heterokaryon incompatibility" evidence="1">
    <location>
        <begin position="25"/>
        <end position="109"/>
    </location>
</feature>
<dbReference type="InterPro" id="IPR027417">
    <property type="entry name" value="P-loop_NTPase"/>
</dbReference>
<dbReference type="InterPro" id="IPR011990">
    <property type="entry name" value="TPR-like_helical_dom_sf"/>
</dbReference>
<dbReference type="KEGG" id="psco:LY89DRAFT_686143"/>
<dbReference type="Proteomes" id="UP000070700">
    <property type="component" value="Unassembled WGS sequence"/>
</dbReference>
<dbReference type="AlphaFoldDB" id="A0A194X5D0"/>
<gene>
    <name evidence="2" type="ORF">LY89DRAFT_686143</name>
</gene>
<dbReference type="EMBL" id="KQ947418">
    <property type="protein sequence ID" value="KUJ15376.1"/>
    <property type="molecule type" value="Genomic_DNA"/>
</dbReference>
<dbReference type="InterPro" id="IPR010730">
    <property type="entry name" value="HET"/>
</dbReference>
<dbReference type="SMART" id="SM00028">
    <property type="entry name" value="TPR"/>
    <property type="match status" value="6"/>
</dbReference>
<dbReference type="SUPFAM" id="SSF48452">
    <property type="entry name" value="TPR-like"/>
    <property type="match status" value="1"/>
</dbReference>
<accession>A0A194X5D0</accession>
<evidence type="ECO:0000313" key="3">
    <source>
        <dbReference type="Proteomes" id="UP000070700"/>
    </source>
</evidence>
<name>A0A194X5D0_MOLSC</name>
<keyword evidence="3" id="KW-1185">Reference proteome</keyword>
<sequence length="1024" mass="117313">MRLLQFNNDGAFSLTEFFESDIPKYAILSHRWGPEEVTLADLKNGNGKKMAGYGKIQFCGEQAKRDGLQYFWVDTCCIDKSNSTELAEAINSMFRWYRDATKCYVYLPDVSRPRTDSANGFNEPWESTFRKSEWFRRGWTLQELIAPASVDFFCKEEELLGNKVSLERHICEVTGIPATALRGSQLSVFSVAERMSWAASRETFRQEDKAYSLLGIFDVNMPLIYSEGKDKAMKRLREEIDKASKGFKREDFSVTFSLSNVSDVEHFVARRTELVEIHKALGGDGSRRTVVLHGLGGIGKTQLSIAYAKRHKDDYSGIFWLNIKDEDSLKQSFVKIAKQISREHPSVVRLSNVDTNENLDDIVDSVKAWLSLPQNTRWLMIYDNYDNPKLPGRTDPAAVDIRRFLPESYHGSIIITTRSSQLRIGQPLQIRKLEDVHDSVEILSNVSRREGLRSDPDAIMLARELDGLPLALATAGAYLDQVAVSLSDYLHLYKQSWVQLQESSPELDSYEDRTLYSTWQISLDHVKHQNDLSAKLLCFWSYFDNQDFWLELLQHDDPEDPDWVRELTKDDIRFHQAMRVLSNHGLVEVNTSSQELNESRGYSIHGCVHSWTIYVLNREWDYDLAKLAVKFVSSHVPGEQDFRPWLTQRRLLQHAIRCSYMFSYNLVVDDQLVDECHQLGLLYANQSKLVEAEQMYKRALQGYEKAWGLEHTSTLNTVNNLAILYKNQGKLVEAEQMYQRALQGYKKAWGPEHTSTLNTVNNLAALYANQGKLVEAEQMYQRALQGKEKAWGLKHTSTLNTVNNLAALYKNQGKLVEAEQMYQRALQGKEKAWGLEHTSTLDTVNNLAILYADQGKLVVAEQMYQRALQGYEKAWGPEHTSTLDTVNNLATLYQNQGKLVEAEQMYQRALQGYEKAIGPDNIITYVPALNTIWGFGSLFERQADLAKARTMFSKALRGYEQVFGPDHANSKILRNKLRLLDAVMKSDVSIDTKDRADDLHVRPIKKPLSTSKRHKLFRKLGLRP</sequence>
<dbReference type="InParanoid" id="A0A194X5D0"/>
<dbReference type="GO" id="GO:0043531">
    <property type="term" value="F:ADP binding"/>
    <property type="evidence" value="ECO:0007669"/>
    <property type="project" value="InterPro"/>
</dbReference>
<dbReference type="Pfam" id="PF06985">
    <property type="entry name" value="HET"/>
    <property type="match status" value="1"/>
</dbReference>
<dbReference type="Pfam" id="PF13374">
    <property type="entry name" value="TPR_10"/>
    <property type="match status" value="1"/>
</dbReference>
<evidence type="ECO:0000259" key="1">
    <source>
        <dbReference type="Pfam" id="PF06985"/>
    </source>
</evidence>
<dbReference type="SUPFAM" id="SSF52540">
    <property type="entry name" value="P-loop containing nucleoside triphosphate hydrolases"/>
    <property type="match status" value="1"/>
</dbReference>
<dbReference type="OrthoDB" id="674604at2759"/>
<dbReference type="Gene3D" id="3.40.50.300">
    <property type="entry name" value="P-loop containing nucleotide triphosphate hydrolases"/>
    <property type="match status" value="1"/>
</dbReference>
<dbReference type="PANTHER" id="PTHR10622">
    <property type="entry name" value="HET DOMAIN-CONTAINING PROTEIN"/>
    <property type="match status" value="1"/>
</dbReference>
<dbReference type="Gene3D" id="1.25.40.10">
    <property type="entry name" value="Tetratricopeptide repeat domain"/>
    <property type="match status" value="2"/>
</dbReference>
<evidence type="ECO:0000313" key="2">
    <source>
        <dbReference type="EMBL" id="KUJ15376.1"/>
    </source>
</evidence>
<dbReference type="PANTHER" id="PTHR10622:SF11">
    <property type="entry name" value="HET-DOMAIN-CONTAINING PROTEIN"/>
    <property type="match status" value="1"/>
</dbReference>
<reference evidence="2 3" key="1">
    <citation type="submission" date="2015-10" db="EMBL/GenBank/DDBJ databases">
        <title>Full genome of DAOMC 229536 Phialocephala scopiformis, a fungal endophyte of spruce producing the potent anti-insectan compound rugulosin.</title>
        <authorList>
            <consortium name="DOE Joint Genome Institute"/>
            <person name="Walker A.K."/>
            <person name="Frasz S.L."/>
            <person name="Seifert K.A."/>
            <person name="Miller J.D."/>
            <person name="Mondo S.J."/>
            <person name="Labutti K."/>
            <person name="Lipzen A."/>
            <person name="Dockter R."/>
            <person name="Kennedy M."/>
            <person name="Grigoriev I.V."/>
            <person name="Spatafora J.W."/>
        </authorList>
    </citation>
    <scope>NUCLEOTIDE SEQUENCE [LARGE SCALE GENOMIC DNA]</scope>
    <source>
        <strain evidence="2 3">CBS 120377</strain>
    </source>
</reference>
<proteinExistence type="predicted"/>
<dbReference type="GeneID" id="28824944"/>
<dbReference type="Pfam" id="PF13424">
    <property type="entry name" value="TPR_12"/>
    <property type="match status" value="3"/>
</dbReference>
<dbReference type="STRING" id="149040.A0A194X5D0"/>